<evidence type="ECO:0000256" key="1">
    <source>
        <dbReference type="ARBA" id="ARBA00000971"/>
    </source>
</evidence>
<dbReference type="Proteomes" id="UP000284338">
    <property type="component" value="Unassembled WGS sequence"/>
</dbReference>
<evidence type="ECO:0000256" key="4">
    <source>
        <dbReference type="PROSITE-ProRule" id="PRU00277"/>
    </source>
</evidence>
<dbReference type="EC" id="5.2.1.8" evidence="2 4"/>
<evidence type="ECO:0000256" key="5">
    <source>
        <dbReference type="SAM" id="Coils"/>
    </source>
</evidence>
<dbReference type="Pfam" id="PF01346">
    <property type="entry name" value="FKBP_N"/>
    <property type="match status" value="1"/>
</dbReference>
<keyword evidence="6" id="KW-0732">Signal</keyword>
<dbReference type="EMBL" id="QYYG01000008">
    <property type="protein sequence ID" value="RJF53830.1"/>
    <property type="molecule type" value="Genomic_DNA"/>
</dbReference>
<dbReference type="PROSITE" id="PS50059">
    <property type="entry name" value="FKBP_PPIASE"/>
    <property type="match status" value="1"/>
</dbReference>
<dbReference type="AlphaFoldDB" id="A0AA92X5L0"/>
<proteinExistence type="predicted"/>
<organism evidence="8 9">
    <name type="scientific">Serratia inhibens</name>
    <dbReference type="NCBI Taxonomy" id="2338073"/>
    <lineage>
        <taxon>Bacteria</taxon>
        <taxon>Pseudomonadati</taxon>
        <taxon>Pseudomonadota</taxon>
        <taxon>Gammaproteobacteria</taxon>
        <taxon>Enterobacterales</taxon>
        <taxon>Yersiniaceae</taxon>
        <taxon>Serratia</taxon>
    </lineage>
</organism>
<dbReference type="GO" id="GO:0006457">
    <property type="term" value="P:protein folding"/>
    <property type="evidence" value="ECO:0007669"/>
    <property type="project" value="InterPro"/>
</dbReference>
<feature type="signal peptide" evidence="6">
    <location>
        <begin position="1"/>
        <end position="22"/>
    </location>
</feature>
<sequence>MKKCAEGAAAFLLLLVAGSVSAAGKTPADDGIPALLKFAEQQQVAAPAPSVAEKAPPVTARPKPVIVPRGDAARLTALNQTLRQQAEVIQQQADTVRRLERRLAIQATVSPPTAPAVVDIRPLAAALKGIRRAIAPPPDLIAIAASLARQQRVAGEQQQRLQQLSRQLAKLQQPPALVSDADKQAYAAGVSLGRDIVQLQEQNRQLGIEADRARLLAGIADTLNGKPRLDNAAIDSALLAADSALQQAHRQRQQSLRQDGKAYLADFATRPGVQKDALGFYYRVDYAGSGRIEKGDNVSIVVRESLPDGTVIKDMELAGTTISLPLAQYPPLFRAAIGKLNKHGSITLVVPPELAYGEKGSPPAIPPGATMIYTLRVADVLPPDKDRQK</sequence>
<reference evidence="8 9" key="1">
    <citation type="submission" date="2018-09" db="EMBL/GenBank/DDBJ databases">
        <title>Draft genome of a novel serratia sp. strain with antifungal activity.</title>
        <authorList>
            <person name="Dichmann S.I."/>
            <person name="Park B.P."/>
            <person name="Pathiraja D."/>
            <person name="Choi I.-G."/>
            <person name="Stougaard P."/>
            <person name="Hennessy R.C."/>
        </authorList>
    </citation>
    <scope>NUCLEOTIDE SEQUENCE [LARGE SCALE GENOMIC DNA]</scope>
    <source>
        <strain evidence="8 9">S40</strain>
    </source>
</reference>
<dbReference type="InterPro" id="IPR046357">
    <property type="entry name" value="PPIase_dom_sf"/>
</dbReference>
<keyword evidence="3 4" id="KW-0697">Rotamase</keyword>
<evidence type="ECO:0000313" key="8">
    <source>
        <dbReference type="EMBL" id="RJF53830.1"/>
    </source>
</evidence>
<evidence type="ECO:0000256" key="3">
    <source>
        <dbReference type="ARBA" id="ARBA00023110"/>
    </source>
</evidence>
<evidence type="ECO:0000259" key="7">
    <source>
        <dbReference type="PROSITE" id="PS50059"/>
    </source>
</evidence>
<name>A0AA92X5L0_9GAMM</name>
<dbReference type="InterPro" id="IPR036944">
    <property type="entry name" value="PPIase_FKBP_N_sf"/>
</dbReference>
<gene>
    <name evidence="8" type="ORF">D4100_20720</name>
</gene>
<keyword evidence="9" id="KW-1185">Reference proteome</keyword>
<dbReference type="Gene3D" id="1.10.287.460">
    <property type="entry name" value="Peptidyl-prolyl cis-trans isomerase, FKBP-type, N-terminal domain"/>
    <property type="match status" value="1"/>
</dbReference>
<keyword evidence="5" id="KW-0175">Coiled coil</keyword>
<dbReference type="Gene3D" id="3.10.50.40">
    <property type="match status" value="1"/>
</dbReference>
<comment type="caution">
    <text evidence="8">The sequence shown here is derived from an EMBL/GenBank/DDBJ whole genome shotgun (WGS) entry which is preliminary data.</text>
</comment>
<evidence type="ECO:0000313" key="9">
    <source>
        <dbReference type="Proteomes" id="UP000284338"/>
    </source>
</evidence>
<dbReference type="InterPro" id="IPR000774">
    <property type="entry name" value="PPIase_FKBP_N"/>
</dbReference>
<accession>A0AA92X5L0</accession>
<comment type="catalytic activity">
    <reaction evidence="1 4">
        <text>[protein]-peptidylproline (omega=180) = [protein]-peptidylproline (omega=0)</text>
        <dbReference type="Rhea" id="RHEA:16237"/>
        <dbReference type="Rhea" id="RHEA-COMP:10747"/>
        <dbReference type="Rhea" id="RHEA-COMP:10748"/>
        <dbReference type="ChEBI" id="CHEBI:83833"/>
        <dbReference type="ChEBI" id="CHEBI:83834"/>
        <dbReference type="EC" id="5.2.1.8"/>
    </reaction>
</comment>
<evidence type="ECO:0000256" key="2">
    <source>
        <dbReference type="ARBA" id="ARBA00013194"/>
    </source>
</evidence>
<feature type="domain" description="PPIase FKBP-type" evidence="7">
    <location>
        <begin position="295"/>
        <end position="381"/>
    </location>
</feature>
<feature type="coiled-coil region" evidence="5">
    <location>
        <begin position="72"/>
        <end position="102"/>
    </location>
</feature>
<feature type="chain" id="PRO_5041677128" description="peptidylprolyl isomerase" evidence="6">
    <location>
        <begin position="23"/>
        <end position="389"/>
    </location>
</feature>
<dbReference type="GO" id="GO:0003755">
    <property type="term" value="F:peptidyl-prolyl cis-trans isomerase activity"/>
    <property type="evidence" value="ECO:0007669"/>
    <property type="project" value="UniProtKB-KW"/>
</dbReference>
<dbReference type="InterPro" id="IPR001179">
    <property type="entry name" value="PPIase_FKBP_dom"/>
</dbReference>
<dbReference type="SUPFAM" id="SSF54534">
    <property type="entry name" value="FKBP-like"/>
    <property type="match status" value="1"/>
</dbReference>
<protein>
    <recommendedName>
        <fullName evidence="2 4">peptidylprolyl isomerase</fullName>
        <ecNumber evidence="2 4">5.2.1.8</ecNumber>
    </recommendedName>
</protein>
<evidence type="ECO:0000256" key="6">
    <source>
        <dbReference type="SAM" id="SignalP"/>
    </source>
</evidence>
<dbReference type="Pfam" id="PF00254">
    <property type="entry name" value="FKBP_C"/>
    <property type="match status" value="1"/>
</dbReference>
<dbReference type="RefSeq" id="WP_119805144.1">
    <property type="nucleotide sequence ID" value="NZ_QYYG01000008.1"/>
</dbReference>
<keyword evidence="4 8" id="KW-0413">Isomerase</keyword>